<reference evidence="4 5" key="1">
    <citation type="submission" date="2018-04" db="EMBL/GenBank/DDBJ databases">
        <title>The genome of golden apple snail Pomacea canaliculata provides insight into stress tolerance and invasive adaptation.</title>
        <authorList>
            <person name="Liu C."/>
            <person name="Liu B."/>
            <person name="Ren Y."/>
            <person name="Zhang Y."/>
            <person name="Wang H."/>
            <person name="Li S."/>
            <person name="Jiang F."/>
            <person name="Yin L."/>
            <person name="Zhang G."/>
            <person name="Qian W."/>
            <person name="Fan W."/>
        </authorList>
    </citation>
    <scope>NUCLEOTIDE SEQUENCE [LARGE SCALE GENOMIC DNA]</scope>
    <source>
        <strain evidence="4">SZHN2017</strain>
        <tissue evidence="4">Muscle</tissue>
    </source>
</reference>
<feature type="binding site" evidence="1">
    <location>
        <position position="283"/>
    </location>
    <ligand>
        <name>Zn(2+)</name>
        <dbReference type="ChEBI" id="CHEBI:29105"/>
        <note>catalytic</note>
    </ligand>
</feature>
<evidence type="ECO:0000256" key="2">
    <source>
        <dbReference type="SAM" id="MobiDB-lite"/>
    </source>
</evidence>
<dbReference type="Proteomes" id="UP000245119">
    <property type="component" value="Linkage Group LG12"/>
</dbReference>
<evidence type="ECO:0000313" key="5">
    <source>
        <dbReference type="Proteomes" id="UP000245119"/>
    </source>
</evidence>
<gene>
    <name evidence="4" type="ORF">C0Q70_18640</name>
</gene>
<evidence type="ECO:0000313" key="4">
    <source>
        <dbReference type="EMBL" id="PVD20484.1"/>
    </source>
</evidence>
<organism evidence="4 5">
    <name type="scientific">Pomacea canaliculata</name>
    <name type="common">Golden apple snail</name>
    <dbReference type="NCBI Taxonomy" id="400727"/>
    <lineage>
        <taxon>Eukaryota</taxon>
        <taxon>Metazoa</taxon>
        <taxon>Spiralia</taxon>
        <taxon>Lophotrochozoa</taxon>
        <taxon>Mollusca</taxon>
        <taxon>Gastropoda</taxon>
        <taxon>Caenogastropoda</taxon>
        <taxon>Architaenioglossa</taxon>
        <taxon>Ampullarioidea</taxon>
        <taxon>Ampullariidae</taxon>
        <taxon>Pomacea</taxon>
    </lineage>
</organism>
<proteinExistence type="predicted"/>
<dbReference type="Pfam" id="PF13688">
    <property type="entry name" value="Reprolysin_5"/>
    <property type="match status" value="1"/>
</dbReference>
<feature type="domain" description="Peptidase M12B" evidence="3">
    <location>
        <begin position="104"/>
        <end position="341"/>
    </location>
</feature>
<sequence>MSDTLNVMETTFKERDSNGDKHQIRTERDSTPYYQGAIGQSVNTAVHHRQDYNFWQGKASLSKNRHDTLKQKKIENEMMQKRDLNFKNGVKEVSSKSVASLLTVSCTLHLVADYLFYKHVGKGDISRTVNIMKKTVYGADAIFRSTDFNLDGVGDNIGFMIKNITVLSNESMDFFSYSMDDTNYMGYLRNFSRANFSDYCLGVAFTYKEFKRSVGGVAWIASSNTHVYPGGICQKQLLMKREKAYFSFNSLVISFFNPWHMLNAETAALTLAHELGHSFGSTHDQMTNSKCRYGDPGGHYLMNHYSSTGELPNNYKFSPCSIRLMYPVIAKKGTCFLRYVGNHCGNGVKKKEKNVTVELQEHVSLMTHAVHLLTLHTGAQTSLARIQNGNCPEIFVEAISRLRTLFPTAPLSHLIKTALASTSEDVAVRILLAKGYPMRRFLTKNTSIFSPGGGPENGPHGHQFEQDQQMTNTDQLGFYAPSHLSCQDHPEQPEDKIQHETHRARNKNVSCLEQELTINRHFLVHHFSQSHMQPSDSVQVIHSTDVVYMNLATNSDNIDNVAASSNDGDSDHGSSICGTSVDREPTDFSISISSCSTKHETWLDMSLSAIISTTMSPESGQEASDEQSWFRWFVQKLLDPFRKQEILPETSESCAQCISTSGLKEGESSGIKNMP</sequence>
<protein>
    <recommendedName>
        <fullName evidence="3">Peptidase M12B domain-containing protein</fullName>
    </recommendedName>
</protein>
<dbReference type="EMBL" id="PZQS01000012">
    <property type="protein sequence ID" value="PVD20484.1"/>
    <property type="molecule type" value="Genomic_DNA"/>
</dbReference>
<keyword evidence="1" id="KW-0862">Zinc</keyword>
<evidence type="ECO:0000256" key="1">
    <source>
        <dbReference type="PROSITE-ProRule" id="PRU00276"/>
    </source>
</evidence>
<evidence type="ECO:0000259" key="3">
    <source>
        <dbReference type="PROSITE" id="PS50215"/>
    </source>
</evidence>
<name>A0A2T7NH31_POMCA</name>
<dbReference type="InterPro" id="IPR001590">
    <property type="entry name" value="Peptidase_M12B"/>
</dbReference>
<keyword evidence="5" id="KW-1185">Reference proteome</keyword>
<dbReference type="GO" id="GO:0005886">
    <property type="term" value="C:plasma membrane"/>
    <property type="evidence" value="ECO:0007669"/>
    <property type="project" value="TreeGrafter"/>
</dbReference>
<accession>A0A2T7NH31</accession>
<dbReference type="GO" id="GO:0046872">
    <property type="term" value="F:metal ion binding"/>
    <property type="evidence" value="ECO:0007669"/>
    <property type="project" value="UniProtKB-KW"/>
</dbReference>
<comment type="caution">
    <text evidence="1">Lacks conserved residue(s) required for the propagation of feature annotation.</text>
</comment>
<feature type="binding site" evidence="1">
    <location>
        <position position="273"/>
    </location>
    <ligand>
        <name>Zn(2+)</name>
        <dbReference type="ChEBI" id="CHEBI:29105"/>
        <note>catalytic</note>
    </ligand>
</feature>
<dbReference type="InterPro" id="IPR024079">
    <property type="entry name" value="MetalloPept_cat_dom_sf"/>
</dbReference>
<keyword evidence="1" id="KW-0479">Metal-binding</keyword>
<dbReference type="GO" id="GO:0006509">
    <property type="term" value="P:membrane protein ectodomain proteolysis"/>
    <property type="evidence" value="ECO:0007669"/>
    <property type="project" value="TreeGrafter"/>
</dbReference>
<feature type="active site" evidence="1">
    <location>
        <position position="274"/>
    </location>
</feature>
<dbReference type="GO" id="GO:0004222">
    <property type="term" value="F:metalloendopeptidase activity"/>
    <property type="evidence" value="ECO:0007669"/>
    <property type="project" value="InterPro"/>
</dbReference>
<dbReference type="PANTHER" id="PTHR45702:SF2">
    <property type="entry name" value="KUZBANIAN, ISOFORM A"/>
    <property type="match status" value="1"/>
</dbReference>
<dbReference type="InterPro" id="IPR051489">
    <property type="entry name" value="ADAM_Metalloproteinase"/>
</dbReference>
<dbReference type="AlphaFoldDB" id="A0A2T7NH31"/>
<feature type="region of interest" description="Disordered" evidence="2">
    <location>
        <begin position="480"/>
        <end position="503"/>
    </location>
</feature>
<dbReference type="GO" id="GO:0007219">
    <property type="term" value="P:Notch signaling pathway"/>
    <property type="evidence" value="ECO:0007669"/>
    <property type="project" value="TreeGrafter"/>
</dbReference>
<dbReference type="OrthoDB" id="2149267at2759"/>
<dbReference type="SUPFAM" id="SSF55486">
    <property type="entry name" value="Metalloproteases ('zincins'), catalytic domain"/>
    <property type="match status" value="1"/>
</dbReference>
<feature type="binding site" evidence="1">
    <location>
        <position position="277"/>
    </location>
    <ligand>
        <name>Zn(2+)</name>
        <dbReference type="ChEBI" id="CHEBI:29105"/>
        <note>catalytic</note>
    </ligand>
</feature>
<dbReference type="PROSITE" id="PS50215">
    <property type="entry name" value="ADAM_MEPRO"/>
    <property type="match status" value="1"/>
</dbReference>
<comment type="caution">
    <text evidence="4">The sequence shown here is derived from an EMBL/GenBank/DDBJ whole genome shotgun (WGS) entry which is preliminary data.</text>
</comment>
<dbReference type="Gene3D" id="3.40.390.10">
    <property type="entry name" value="Collagenase (Catalytic Domain)"/>
    <property type="match status" value="1"/>
</dbReference>
<dbReference type="PANTHER" id="PTHR45702">
    <property type="entry name" value="ADAM10/ADAM17 METALLOPEPTIDASE FAMILY MEMBER"/>
    <property type="match status" value="1"/>
</dbReference>
<feature type="compositionally biased region" description="Basic and acidic residues" evidence="2">
    <location>
        <begin position="486"/>
        <end position="503"/>
    </location>
</feature>